<dbReference type="AlphaFoldDB" id="A0A914QVD6"/>
<dbReference type="WBParaSite" id="PDA_v2.g8152.t1">
    <property type="protein sequence ID" value="PDA_v2.g8152.t1"/>
    <property type="gene ID" value="PDA_v2.g8152"/>
</dbReference>
<reference evidence="4" key="1">
    <citation type="submission" date="2022-11" db="UniProtKB">
        <authorList>
            <consortium name="WormBaseParasite"/>
        </authorList>
    </citation>
    <scope>IDENTIFICATION</scope>
</reference>
<evidence type="ECO:0000313" key="3">
    <source>
        <dbReference type="Proteomes" id="UP000887578"/>
    </source>
</evidence>
<proteinExistence type="predicted"/>
<feature type="transmembrane region" description="Helical" evidence="2">
    <location>
        <begin position="192"/>
        <end position="215"/>
    </location>
</feature>
<protein>
    <submittedName>
        <fullName evidence="4">Uncharacterized protein</fullName>
    </submittedName>
</protein>
<organism evidence="3 4">
    <name type="scientific">Panagrolaimus davidi</name>
    <dbReference type="NCBI Taxonomy" id="227884"/>
    <lineage>
        <taxon>Eukaryota</taxon>
        <taxon>Metazoa</taxon>
        <taxon>Ecdysozoa</taxon>
        <taxon>Nematoda</taxon>
        <taxon>Chromadorea</taxon>
        <taxon>Rhabditida</taxon>
        <taxon>Tylenchina</taxon>
        <taxon>Panagrolaimomorpha</taxon>
        <taxon>Panagrolaimoidea</taxon>
        <taxon>Panagrolaimidae</taxon>
        <taxon>Panagrolaimus</taxon>
    </lineage>
</organism>
<keyword evidence="2" id="KW-1133">Transmembrane helix</keyword>
<name>A0A914QVD6_9BILA</name>
<feature type="region of interest" description="Disordered" evidence="1">
    <location>
        <begin position="356"/>
        <end position="375"/>
    </location>
</feature>
<keyword evidence="2" id="KW-0472">Membrane</keyword>
<dbReference type="Proteomes" id="UP000887578">
    <property type="component" value="Unplaced"/>
</dbReference>
<feature type="region of interest" description="Disordered" evidence="1">
    <location>
        <begin position="162"/>
        <end position="184"/>
    </location>
</feature>
<accession>A0A914QVD6</accession>
<feature type="compositionally biased region" description="Polar residues" evidence="1">
    <location>
        <begin position="170"/>
        <end position="184"/>
    </location>
</feature>
<sequence length="449" mass="49632">MDNLDALFSDGENYEQDGNDVKFVRDGGKVELELVNKQLAFKFCSRGCMGKTVTACYDSINPNPKVRGKCGAGQCEFNATVVDQGGITYLRFMTTGFHKISNNNDNVCGTATMASPEAIISLDAPAVASCEPLFIDGKVIKLTLLGANHNCPLYVENAKKWTPPPTATTQNSSGTTVPNQTTSKSSEANTTLWIGIGVGIFILLIVIIGFGYCCYRTQIQKQPLFGKKKEVQQKAFIPEASKKPRAVENEKIEDEKEVVAKPEPSKEATVAKEKQPKPAKEKIPKEKKAPILVPKPSKEVTQEDAPPAKKVSAEPTLEVPTTETFVVQKSVIQQQKQHHNGNPPKVYVPKTVIHPEPKSVNAPKSGSLKTGKKDSLSGRHEIGMEFMVESGPEHVKRRDINIRLLNKETKEKLEKFYPPGPFRSFDRREIEILCCARISIMFKTIEMLM</sequence>
<feature type="region of interest" description="Disordered" evidence="1">
    <location>
        <begin position="242"/>
        <end position="314"/>
    </location>
</feature>
<evidence type="ECO:0000256" key="2">
    <source>
        <dbReference type="SAM" id="Phobius"/>
    </source>
</evidence>
<keyword evidence="3" id="KW-1185">Reference proteome</keyword>
<evidence type="ECO:0000256" key="1">
    <source>
        <dbReference type="SAM" id="MobiDB-lite"/>
    </source>
</evidence>
<evidence type="ECO:0000313" key="4">
    <source>
        <dbReference type="WBParaSite" id="PDA_v2.g8152.t1"/>
    </source>
</evidence>
<feature type="compositionally biased region" description="Basic and acidic residues" evidence="1">
    <location>
        <begin position="242"/>
        <end position="289"/>
    </location>
</feature>
<keyword evidence="2" id="KW-0812">Transmembrane</keyword>